<dbReference type="PANTHER" id="PTHR47894:SF4">
    <property type="entry name" value="HTH-TYPE TRANSCRIPTIONAL REGULATOR GADX"/>
    <property type="match status" value="1"/>
</dbReference>
<dbReference type="Gene3D" id="1.10.10.60">
    <property type="entry name" value="Homeodomain-like"/>
    <property type="match status" value="1"/>
</dbReference>
<reference evidence="5" key="1">
    <citation type="submission" date="2017-08" db="EMBL/GenBank/DDBJ databases">
        <title>Whole genome sequencing of Salmonella enterica.</title>
        <authorList>
            <person name="Bell R."/>
            <person name="Levy K."/>
        </authorList>
    </citation>
    <scope>NUCLEOTIDE SEQUENCE [LARGE SCALE GENOMIC DNA]</scope>
    <source>
        <strain evidence="5">CFSAN060805</strain>
    </source>
</reference>
<name>A0A2A6D532_SALER</name>
<dbReference type="PROSITE" id="PS01124">
    <property type="entry name" value="HTH_ARAC_FAMILY_2"/>
    <property type="match status" value="1"/>
</dbReference>
<sequence>MMKKYNFSKQNYLFDISVKNVLTNKAMILLTDNCKLIIESNNTEMAFSEGAIIFIERGIRFSYRIQKINKDYPPCKIIKINKEDLIKLRHILHEAYPLILNEKSLSRNMEDKIFKQNYNDESRKLFKSIFLEHENNFKALKIAYLISKMDSREKLIMSIYASAATTFSDRIRELIEKDLSKKWRLNMIADAFNISEVSVRKRLEAENISFYKILADSRMNKALTLLLDSDYHLPKIAKCVGISSSSYLIKTFKHRFGVTPKQMSIYFRCGGQTV</sequence>
<dbReference type="GO" id="GO:0003700">
    <property type="term" value="F:DNA-binding transcription factor activity"/>
    <property type="evidence" value="ECO:0007669"/>
    <property type="project" value="InterPro"/>
</dbReference>
<dbReference type="PANTHER" id="PTHR47894">
    <property type="entry name" value="HTH-TYPE TRANSCRIPTIONAL REGULATOR GADX"/>
    <property type="match status" value="1"/>
</dbReference>
<feature type="domain" description="HTH araC/xylS-type" evidence="4">
    <location>
        <begin position="169"/>
        <end position="266"/>
    </location>
</feature>
<evidence type="ECO:0000256" key="1">
    <source>
        <dbReference type="ARBA" id="ARBA00023015"/>
    </source>
</evidence>
<dbReference type="Proteomes" id="UP000873581">
    <property type="component" value="Unassembled WGS sequence"/>
</dbReference>
<keyword evidence="2" id="KW-0238">DNA-binding</keyword>
<evidence type="ECO:0000256" key="2">
    <source>
        <dbReference type="ARBA" id="ARBA00023125"/>
    </source>
</evidence>
<organism evidence="5">
    <name type="scientific">Salmonella enterica</name>
    <name type="common">Salmonella choleraesuis</name>
    <dbReference type="NCBI Taxonomy" id="28901"/>
    <lineage>
        <taxon>Bacteria</taxon>
        <taxon>Pseudomonadati</taxon>
        <taxon>Pseudomonadota</taxon>
        <taxon>Gammaproteobacteria</taxon>
        <taxon>Enterobacterales</taxon>
        <taxon>Enterobacteriaceae</taxon>
        <taxon>Salmonella</taxon>
    </lineage>
</organism>
<dbReference type="GO" id="GO:0005829">
    <property type="term" value="C:cytosol"/>
    <property type="evidence" value="ECO:0007669"/>
    <property type="project" value="TreeGrafter"/>
</dbReference>
<dbReference type="AlphaFoldDB" id="A0A2A6D532"/>
<gene>
    <name evidence="5" type="ORF">CIC26_23070</name>
</gene>
<keyword evidence="1" id="KW-0805">Transcription regulation</keyword>
<dbReference type="SMART" id="SM00342">
    <property type="entry name" value="HTH_ARAC"/>
    <property type="match status" value="1"/>
</dbReference>
<dbReference type="RefSeq" id="WP_070812938.1">
    <property type="nucleotide sequence ID" value="NZ_CP075111.1"/>
</dbReference>
<keyword evidence="3" id="KW-0804">Transcription</keyword>
<dbReference type="InterPro" id="IPR009057">
    <property type="entry name" value="Homeodomain-like_sf"/>
</dbReference>
<proteinExistence type="predicted"/>
<dbReference type="SUPFAM" id="SSF46689">
    <property type="entry name" value="Homeodomain-like"/>
    <property type="match status" value="1"/>
</dbReference>
<dbReference type="GO" id="GO:0000976">
    <property type="term" value="F:transcription cis-regulatory region binding"/>
    <property type="evidence" value="ECO:0007669"/>
    <property type="project" value="TreeGrafter"/>
</dbReference>
<evidence type="ECO:0000313" key="5">
    <source>
        <dbReference type="EMBL" id="PDN80970.1"/>
    </source>
</evidence>
<evidence type="ECO:0000256" key="3">
    <source>
        <dbReference type="ARBA" id="ARBA00023163"/>
    </source>
</evidence>
<evidence type="ECO:0000259" key="4">
    <source>
        <dbReference type="PROSITE" id="PS01124"/>
    </source>
</evidence>
<protein>
    <submittedName>
        <fullName evidence="5">AraC family transcriptional regulator</fullName>
    </submittedName>
</protein>
<dbReference type="Pfam" id="PF12833">
    <property type="entry name" value="HTH_18"/>
    <property type="match status" value="1"/>
</dbReference>
<dbReference type="EMBL" id="NPLM01000013">
    <property type="protein sequence ID" value="PDN80970.1"/>
    <property type="molecule type" value="Genomic_DNA"/>
</dbReference>
<accession>A0A2A6D532</accession>
<dbReference type="InterPro" id="IPR018060">
    <property type="entry name" value="HTH_AraC"/>
</dbReference>
<comment type="caution">
    <text evidence="5">The sequence shown here is derived from an EMBL/GenBank/DDBJ whole genome shotgun (WGS) entry which is preliminary data.</text>
</comment>